<dbReference type="NCBIfam" id="TIGR03144">
    <property type="entry name" value="cytochr_II_ccsB"/>
    <property type="match status" value="1"/>
</dbReference>
<evidence type="ECO:0000256" key="5">
    <source>
        <dbReference type="ARBA" id="ARBA00022748"/>
    </source>
</evidence>
<keyword evidence="7" id="KW-0793">Thylakoid</keyword>
<name>A0A543HZ81_9MICO</name>
<gene>
    <name evidence="11" type="ORF">FB466_1916</name>
</gene>
<dbReference type="InterPro" id="IPR002541">
    <property type="entry name" value="Cyt_c_assembly"/>
</dbReference>
<evidence type="ECO:0000256" key="1">
    <source>
        <dbReference type="ARBA" id="ARBA00004141"/>
    </source>
</evidence>
<dbReference type="Pfam" id="PF01578">
    <property type="entry name" value="Cytochrom_C_asm"/>
    <property type="match status" value="1"/>
</dbReference>
<dbReference type="EMBL" id="VFPN01000002">
    <property type="protein sequence ID" value="TQM63643.1"/>
    <property type="molecule type" value="Genomic_DNA"/>
</dbReference>
<feature type="transmembrane region" description="Helical" evidence="9">
    <location>
        <begin position="77"/>
        <end position="98"/>
    </location>
</feature>
<keyword evidence="4 9" id="KW-0812">Transmembrane</keyword>
<dbReference type="Proteomes" id="UP000318331">
    <property type="component" value="Unassembled WGS sequence"/>
</dbReference>
<evidence type="ECO:0000259" key="10">
    <source>
        <dbReference type="Pfam" id="PF01578"/>
    </source>
</evidence>
<evidence type="ECO:0000256" key="3">
    <source>
        <dbReference type="ARBA" id="ARBA00016463"/>
    </source>
</evidence>
<evidence type="ECO:0000313" key="11">
    <source>
        <dbReference type="EMBL" id="TQM63643.1"/>
    </source>
</evidence>
<evidence type="ECO:0000313" key="12">
    <source>
        <dbReference type="Proteomes" id="UP000318331"/>
    </source>
</evidence>
<feature type="transmembrane region" description="Helical" evidence="9">
    <location>
        <begin position="137"/>
        <end position="155"/>
    </location>
</feature>
<reference evidence="11 12" key="1">
    <citation type="submission" date="2019-06" db="EMBL/GenBank/DDBJ databases">
        <title>Sequencing the genomes of 1000 actinobacteria strains.</title>
        <authorList>
            <person name="Klenk H.-P."/>
        </authorList>
    </citation>
    <scope>NUCLEOTIDE SEQUENCE [LARGE SCALE GENOMIC DNA]</scope>
    <source>
        <strain evidence="11 12">DSM 18031</strain>
    </source>
</reference>
<dbReference type="PRINTS" id="PR01386">
    <property type="entry name" value="CCMCBIOGNSIS"/>
</dbReference>
<organism evidence="11 12">
    <name type="scientific">Klugiella xanthotipulae</name>
    <dbReference type="NCBI Taxonomy" id="244735"/>
    <lineage>
        <taxon>Bacteria</taxon>
        <taxon>Bacillati</taxon>
        <taxon>Actinomycetota</taxon>
        <taxon>Actinomycetes</taxon>
        <taxon>Micrococcales</taxon>
        <taxon>Microbacteriaceae</taxon>
        <taxon>Klugiella</taxon>
    </lineage>
</organism>
<proteinExistence type="inferred from homology"/>
<evidence type="ECO:0000256" key="8">
    <source>
        <dbReference type="ARBA" id="ARBA00023136"/>
    </source>
</evidence>
<dbReference type="PANTHER" id="PTHR30071:SF1">
    <property type="entry name" value="CYTOCHROME B_B6 PROTEIN-RELATED"/>
    <property type="match status" value="1"/>
</dbReference>
<comment type="caution">
    <text evidence="11">The sequence shown here is derived from an EMBL/GenBank/DDBJ whole genome shotgun (WGS) entry which is preliminary data.</text>
</comment>
<feature type="transmembrane region" description="Helical" evidence="9">
    <location>
        <begin position="31"/>
        <end position="49"/>
    </location>
</feature>
<dbReference type="GO" id="GO:0017004">
    <property type="term" value="P:cytochrome complex assembly"/>
    <property type="evidence" value="ECO:0007669"/>
    <property type="project" value="UniProtKB-KW"/>
</dbReference>
<keyword evidence="6 9" id="KW-1133">Transmembrane helix</keyword>
<protein>
    <recommendedName>
        <fullName evidence="3">Heme exporter protein C</fullName>
    </recommendedName>
</protein>
<dbReference type="GO" id="GO:0005886">
    <property type="term" value="C:plasma membrane"/>
    <property type="evidence" value="ECO:0007669"/>
    <property type="project" value="TreeGrafter"/>
</dbReference>
<evidence type="ECO:0000256" key="7">
    <source>
        <dbReference type="ARBA" id="ARBA00023078"/>
    </source>
</evidence>
<feature type="domain" description="Cytochrome c assembly protein" evidence="10">
    <location>
        <begin position="105"/>
        <end position="359"/>
    </location>
</feature>
<keyword evidence="12" id="KW-1185">Reference proteome</keyword>
<evidence type="ECO:0000256" key="9">
    <source>
        <dbReference type="SAM" id="Phobius"/>
    </source>
</evidence>
<dbReference type="InterPro" id="IPR045062">
    <property type="entry name" value="Cyt_c_biogenesis_CcsA/CcmC"/>
</dbReference>
<feature type="transmembrane region" description="Helical" evidence="9">
    <location>
        <begin position="334"/>
        <end position="355"/>
    </location>
</feature>
<comment type="similarity">
    <text evidence="2">Belongs to the CcmC/CycZ/HelC family.</text>
</comment>
<keyword evidence="8 9" id="KW-0472">Membrane</keyword>
<dbReference type="InterPro" id="IPR017562">
    <property type="entry name" value="Cyt_c_biogenesis_CcsA"/>
</dbReference>
<keyword evidence="5" id="KW-0201">Cytochrome c-type biogenesis</keyword>
<dbReference type="GO" id="GO:0015232">
    <property type="term" value="F:heme transmembrane transporter activity"/>
    <property type="evidence" value="ECO:0007669"/>
    <property type="project" value="InterPro"/>
</dbReference>
<dbReference type="GO" id="GO:0020037">
    <property type="term" value="F:heme binding"/>
    <property type="evidence" value="ECO:0007669"/>
    <property type="project" value="InterPro"/>
</dbReference>
<dbReference type="AlphaFoldDB" id="A0A543HZ81"/>
<evidence type="ECO:0000256" key="4">
    <source>
        <dbReference type="ARBA" id="ARBA00022692"/>
    </source>
</evidence>
<feature type="transmembrane region" description="Helical" evidence="9">
    <location>
        <begin position="110"/>
        <end position="130"/>
    </location>
</feature>
<feature type="transmembrane region" description="Helical" evidence="9">
    <location>
        <begin position="167"/>
        <end position="193"/>
    </location>
</feature>
<accession>A0A543HZ81</accession>
<dbReference type="InterPro" id="IPR003557">
    <property type="entry name" value="Cyt_c_biogenesis_CcmC"/>
</dbReference>
<feature type="transmembrane region" description="Helical" evidence="9">
    <location>
        <begin position="273"/>
        <end position="292"/>
    </location>
</feature>
<comment type="subcellular location">
    <subcellularLocation>
        <location evidence="1">Membrane</location>
        <topology evidence="1">Multi-pass membrane protein</topology>
    </subcellularLocation>
</comment>
<evidence type="ECO:0000256" key="6">
    <source>
        <dbReference type="ARBA" id="ARBA00022989"/>
    </source>
</evidence>
<evidence type="ECO:0000256" key="2">
    <source>
        <dbReference type="ARBA" id="ARBA00005840"/>
    </source>
</evidence>
<dbReference type="PANTHER" id="PTHR30071">
    <property type="entry name" value="HEME EXPORTER PROTEIN C"/>
    <property type="match status" value="1"/>
</dbReference>
<feature type="transmembrane region" description="Helical" evidence="9">
    <location>
        <begin position="307"/>
        <end position="322"/>
    </location>
</feature>
<sequence>MGVTLPLPRVAAEFAVDSTTVLETFEQYSQMSLFSALLVYALAFIFFAVDLANRAGSDAEPVVGDGGVRVRSRAERIGFSLTVLGWLFHLAATVVRGIDAGRVPWANMYEFALTATLAIVAVFIIIQFFYDMRFLGTLVTGLTLVFLGVARVNFFRASMPLPPALDSYWLVIHIMVAVVAVGFLTLSLGLSIAQLMQARRERILGAQGLATTAAASDLGSGWSASESGAAAGGSTATLTRAPADGSGTPPRAPFAFLRSFPNADSLENLSYRMVIIGFVFWTFTLIAGSIWAEHAWGRYWGWDTKEVWTFIIWVLYAGYIHARATRGWRGSRSAWLCIIAYSTVIFNFTIVNLFFKGLHAYSGL</sequence>